<evidence type="ECO:0000256" key="2">
    <source>
        <dbReference type="SAM" id="Phobius"/>
    </source>
</evidence>
<proteinExistence type="predicted"/>
<sequence>MQGKEGERSGTRGKGSSGGGKLVAIFFFWVILIFSHLISFSSAAKVHDKNGRLYPPSPPRKARFVETTKTTTTSFHAPISPAANQPANDIDGGDPDSDTLYGDDKRIVHTGPNPLHN</sequence>
<keyword evidence="2" id="KW-0812">Transmembrane</keyword>
<evidence type="ECO:0000313" key="3">
    <source>
        <dbReference type="EMBL" id="GMN33771.1"/>
    </source>
</evidence>
<dbReference type="EMBL" id="BTGU01002082">
    <property type="protein sequence ID" value="GMN33771.1"/>
    <property type="molecule type" value="Genomic_DNA"/>
</dbReference>
<feature type="transmembrane region" description="Helical" evidence="2">
    <location>
        <begin position="22"/>
        <end position="44"/>
    </location>
</feature>
<comment type="caution">
    <text evidence="3">The sequence shown here is derived from an EMBL/GenBank/DDBJ whole genome shotgun (WGS) entry which is preliminary data.</text>
</comment>
<keyword evidence="4" id="KW-1185">Reference proteome</keyword>
<dbReference type="PANTHER" id="PTHR34545:SF7">
    <property type="entry name" value="CLAVATA3_ESR (CLE)-RELATED PROTEIN 16"/>
    <property type="match status" value="1"/>
</dbReference>
<dbReference type="AlphaFoldDB" id="A0AA88A467"/>
<evidence type="ECO:0000313" key="4">
    <source>
        <dbReference type="Proteomes" id="UP001187192"/>
    </source>
</evidence>
<dbReference type="GO" id="GO:0048731">
    <property type="term" value="P:system development"/>
    <property type="evidence" value="ECO:0007669"/>
    <property type="project" value="InterPro"/>
</dbReference>
<name>A0AA88A467_FICCA</name>
<accession>A0AA88A467</accession>
<dbReference type="Gramene" id="FCD_00011296-RA">
    <property type="protein sequence ID" value="FCD_00011296-RA:cds"/>
    <property type="gene ID" value="FCD_00011296"/>
</dbReference>
<dbReference type="PANTHER" id="PTHR34545">
    <property type="entry name" value="CLAVATA3/ESR (CLE)-RELATED PROTEIN 22"/>
    <property type="match status" value="1"/>
</dbReference>
<keyword evidence="2" id="KW-1133">Transmembrane helix</keyword>
<keyword evidence="2" id="KW-0472">Membrane</keyword>
<dbReference type="Proteomes" id="UP001187192">
    <property type="component" value="Unassembled WGS sequence"/>
</dbReference>
<protein>
    <submittedName>
        <fullName evidence="3">Uncharacterized protein</fullName>
    </submittedName>
</protein>
<evidence type="ECO:0000256" key="1">
    <source>
        <dbReference type="SAM" id="MobiDB-lite"/>
    </source>
</evidence>
<gene>
    <name evidence="3" type="ORF">TIFTF001_041950</name>
</gene>
<feature type="region of interest" description="Disordered" evidence="1">
    <location>
        <begin position="67"/>
        <end position="117"/>
    </location>
</feature>
<dbReference type="InterPro" id="IPR033249">
    <property type="entry name" value="CLE_plant"/>
</dbReference>
<reference evidence="3" key="1">
    <citation type="submission" date="2023-07" db="EMBL/GenBank/DDBJ databases">
        <title>draft genome sequence of fig (Ficus carica).</title>
        <authorList>
            <person name="Takahashi T."/>
            <person name="Nishimura K."/>
        </authorList>
    </citation>
    <scope>NUCLEOTIDE SEQUENCE</scope>
</reference>
<organism evidence="3 4">
    <name type="scientific">Ficus carica</name>
    <name type="common">Common fig</name>
    <dbReference type="NCBI Taxonomy" id="3494"/>
    <lineage>
        <taxon>Eukaryota</taxon>
        <taxon>Viridiplantae</taxon>
        <taxon>Streptophyta</taxon>
        <taxon>Embryophyta</taxon>
        <taxon>Tracheophyta</taxon>
        <taxon>Spermatophyta</taxon>
        <taxon>Magnoliopsida</taxon>
        <taxon>eudicotyledons</taxon>
        <taxon>Gunneridae</taxon>
        <taxon>Pentapetalae</taxon>
        <taxon>rosids</taxon>
        <taxon>fabids</taxon>
        <taxon>Rosales</taxon>
        <taxon>Moraceae</taxon>
        <taxon>Ficeae</taxon>
        <taxon>Ficus</taxon>
    </lineage>
</organism>